<reference evidence="1" key="2">
    <citation type="submission" date="2020-11" db="EMBL/GenBank/DDBJ databases">
        <authorList>
            <person name="Cecchin M."/>
            <person name="Marcolungo L."/>
            <person name="Rossato M."/>
            <person name="Girolomoni L."/>
            <person name="Cosentino E."/>
            <person name="Cuine S."/>
            <person name="Li-Beisson Y."/>
            <person name="Delledonne M."/>
            <person name="Ballottari M."/>
        </authorList>
    </citation>
    <scope>NUCLEOTIDE SEQUENCE</scope>
    <source>
        <strain evidence="1">211/11P</strain>
        <tissue evidence="1">Whole cell</tissue>
    </source>
</reference>
<comment type="caution">
    <text evidence="1">The sequence shown here is derived from an EMBL/GenBank/DDBJ whole genome shotgun (WGS) entry which is preliminary data.</text>
</comment>
<reference evidence="1" key="1">
    <citation type="journal article" date="2019" name="Plant J.">
        <title>Chlorella vulgaris genome assembly and annotation reveals the molecular basis for metabolic acclimation to high light conditions.</title>
        <authorList>
            <person name="Cecchin M."/>
            <person name="Marcolungo L."/>
            <person name="Rossato M."/>
            <person name="Girolomoni L."/>
            <person name="Cosentino E."/>
            <person name="Cuine S."/>
            <person name="Li-Beisson Y."/>
            <person name="Delledonne M."/>
            <person name="Ballottari M."/>
        </authorList>
    </citation>
    <scope>NUCLEOTIDE SEQUENCE</scope>
    <source>
        <strain evidence="1">211/11P</strain>
    </source>
</reference>
<keyword evidence="2" id="KW-1185">Reference proteome</keyword>
<accession>A0A9D4TJE3</accession>
<protein>
    <submittedName>
        <fullName evidence="1">Uncharacterized protein</fullName>
    </submittedName>
</protein>
<proteinExistence type="predicted"/>
<evidence type="ECO:0000313" key="2">
    <source>
        <dbReference type="Proteomes" id="UP001055712"/>
    </source>
</evidence>
<gene>
    <name evidence="1" type="ORF">D9Q98_007046</name>
</gene>
<dbReference type="Proteomes" id="UP001055712">
    <property type="component" value="Unassembled WGS sequence"/>
</dbReference>
<name>A0A9D4TJE3_CHLVU</name>
<organism evidence="1 2">
    <name type="scientific">Chlorella vulgaris</name>
    <name type="common">Green alga</name>
    <dbReference type="NCBI Taxonomy" id="3077"/>
    <lineage>
        <taxon>Eukaryota</taxon>
        <taxon>Viridiplantae</taxon>
        <taxon>Chlorophyta</taxon>
        <taxon>core chlorophytes</taxon>
        <taxon>Trebouxiophyceae</taxon>
        <taxon>Chlorellales</taxon>
        <taxon>Chlorellaceae</taxon>
        <taxon>Chlorella clade</taxon>
        <taxon>Chlorella</taxon>
    </lineage>
</organism>
<sequence length="432" mass="46180">MDCTTSTTTRGGGLAGGCRRCCSGLTPPGPFQTAEAKAEVIAELALVVSFLIAIDPYRSDAAAIAVSDSLPANLMMLLVPAIHQAAVVLQLPPERQSQWGWCSWCCAADMAGILSSKELADALKEHLCPPAQPSDDDSDSGEVSSNAQRLLSTACQLVAHVPLNLTDETPSSLGLQLRYFAALLSSLCSHINAALALAVWQQLVYQFQGYNGVWQPGARYPRLAQQLVQVLPRLPATLQLLMEGGPLRYVSGCVVGVSGAWSAAVCLLQTLQTRCPTIVSSWSELPAWCKAITALLKGQALTAELAGQYESQPTEQDALLKLDAALSQSIFHLASGAIAFAEKQHTSLSGFDAPLPGATVAAAETALWDLHTAQCRSAHRQAADRDEYNWNLYLDSTNQTLLTAWRLHQCVQQGVSQPFGRCCKQSYATQAA</sequence>
<dbReference type="EMBL" id="SIDB01000010">
    <property type="protein sequence ID" value="KAI3427108.1"/>
    <property type="molecule type" value="Genomic_DNA"/>
</dbReference>
<dbReference type="AlphaFoldDB" id="A0A9D4TJE3"/>
<evidence type="ECO:0000313" key="1">
    <source>
        <dbReference type="EMBL" id="KAI3427108.1"/>
    </source>
</evidence>